<keyword evidence="2" id="KW-0472">Membrane</keyword>
<dbReference type="NCBIfam" id="TIGR00254">
    <property type="entry name" value="GGDEF"/>
    <property type="match status" value="1"/>
</dbReference>
<feature type="transmembrane region" description="Helical" evidence="2">
    <location>
        <begin position="55"/>
        <end position="74"/>
    </location>
</feature>
<dbReference type="GO" id="GO:0043709">
    <property type="term" value="P:cell adhesion involved in single-species biofilm formation"/>
    <property type="evidence" value="ECO:0007669"/>
    <property type="project" value="TreeGrafter"/>
</dbReference>
<dbReference type="PANTHER" id="PTHR45138:SF9">
    <property type="entry name" value="DIGUANYLATE CYCLASE DGCM-RELATED"/>
    <property type="match status" value="1"/>
</dbReference>
<comment type="caution">
    <text evidence="4">The sequence shown here is derived from an EMBL/GenBank/DDBJ whole genome shotgun (WGS) entry which is preliminary data.</text>
</comment>
<dbReference type="GO" id="GO:0052621">
    <property type="term" value="F:diguanylate cyclase activity"/>
    <property type="evidence" value="ECO:0007669"/>
    <property type="project" value="TreeGrafter"/>
</dbReference>
<evidence type="ECO:0000313" key="5">
    <source>
        <dbReference type="Proteomes" id="UP000321234"/>
    </source>
</evidence>
<dbReference type="InterPro" id="IPR043128">
    <property type="entry name" value="Rev_trsase/Diguanyl_cyclase"/>
</dbReference>
<dbReference type="GO" id="GO:1902201">
    <property type="term" value="P:negative regulation of bacterial-type flagellum-dependent cell motility"/>
    <property type="evidence" value="ECO:0007669"/>
    <property type="project" value="TreeGrafter"/>
</dbReference>
<keyword evidence="2" id="KW-1133">Transmembrane helix</keyword>
<feature type="domain" description="GGDEF" evidence="3">
    <location>
        <begin position="212"/>
        <end position="333"/>
    </location>
</feature>
<dbReference type="OrthoDB" id="23692at2"/>
<evidence type="ECO:0000256" key="2">
    <source>
        <dbReference type="SAM" id="Phobius"/>
    </source>
</evidence>
<keyword evidence="2" id="KW-0812">Transmembrane</keyword>
<reference evidence="4 5" key="1">
    <citation type="submission" date="2019-07" db="EMBL/GenBank/DDBJ databases">
        <title>Quadrisphaera sp. strain DD2A genome sequencing and assembly.</title>
        <authorList>
            <person name="Kim I."/>
        </authorList>
    </citation>
    <scope>NUCLEOTIDE SEQUENCE [LARGE SCALE GENOMIC DNA]</scope>
    <source>
        <strain evidence="4 5">DD2A</strain>
    </source>
</reference>
<dbReference type="EMBL" id="VKAC01000015">
    <property type="protein sequence ID" value="TXR52302.1"/>
    <property type="molecule type" value="Genomic_DNA"/>
</dbReference>
<proteinExistence type="predicted"/>
<feature type="transmembrane region" description="Helical" evidence="2">
    <location>
        <begin position="111"/>
        <end position="144"/>
    </location>
</feature>
<sequence>MRARRLAPLLAELARAQPAAGLRVMVWTTSATMVFCGLYVAVASLLRSGASPPGAPFWVAVAAVVTGAVLAVFRRHYRTWHYHLVQPATAVAVFVGVHLDGGGSASVADATLFMLLAALATFFFPWTLAAVHVGVSTVLLIGVLGAAPEVGAGDVVVMACSTVGVGVLVGVLSRVTARAVLAAELDVLTRLPNRRGTERHVVAALADPRSARPLSLAVVDLDHFKQVNDTLGHAAGDELLRRAAGAWTSLVPPGAVLGRWGGDEFVLLAPLAPAQAGALVDALRAVLPEGRSCTAGVTGVAAGDVLDDALARADQALYAAKRDGRGRTRVWSAADGSGQPWLDSQPSMRSDSGSSGSSTSSLPGPPSSGASSPSIPTAAI</sequence>
<dbReference type="SMART" id="SM00267">
    <property type="entry name" value="GGDEF"/>
    <property type="match status" value="1"/>
</dbReference>
<feature type="compositionally biased region" description="Low complexity" evidence="1">
    <location>
        <begin position="344"/>
        <end position="380"/>
    </location>
</feature>
<dbReference type="AlphaFoldDB" id="A0A5C8Z2I5"/>
<dbReference type="PANTHER" id="PTHR45138">
    <property type="entry name" value="REGULATORY COMPONENTS OF SENSORY TRANSDUCTION SYSTEM"/>
    <property type="match status" value="1"/>
</dbReference>
<dbReference type="PROSITE" id="PS50887">
    <property type="entry name" value="GGDEF"/>
    <property type="match status" value="1"/>
</dbReference>
<dbReference type="Gene3D" id="3.30.70.270">
    <property type="match status" value="1"/>
</dbReference>
<accession>A0A5C8Z2I5</accession>
<dbReference type="InterPro" id="IPR029787">
    <property type="entry name" value="Nucleotide_cyclase"/>
</dbReference>
<keyword evidence="5" id="KW-1185">Reference proteome</keyword>
<feature type="region of interest" description="Disordered" evidence="1">
    <location>
        <begin position="328"/>
        <end position="380"/>
    </location>
</feature>
<dbReference type="Pfam" id="PF00990">
    <property type="entry name" value="GGDEF"/>
    <property type="match status" value="1"/>
</dbReference>
<protein>
    <submittedName>
        <fullName evidence="4">GGDEF domain-containing protein</fullName>
    </submittedName>
</protein>
<dbReference type="CDD" id="cd01949">
    <property type="entry name" value="GGDEF"/>
    <property type="match status" value="1"/>
</dbReference>
<dbReference type="GO" id="GO:0005886">
    <property type="term" value="C:plasma membrane"/>
    <property type="evidence" value="ECO:0007669"/>
    <property type="project" value="TreeGrafter"/>
</dbReference>
<dbReference type="SUPFAM" id="SSF55073">
    <property type="entry name" value="Nucleotide cyclase"/>
    <property type="match status" value="1"/>
</dbReference>
<dbReference type="Proteomes" id="UP000321234">
    <property type="component" value="Unassembled WGS sequence"/>
</dbReference>
<feature type="transmembrane region" description="Helical" evidence="2">
    <location>
        <begin position="150"/>
        <end position="172"/>
    </location>
</feature>
<evidence type="ECO:0000259" key="3">
    <source>
        <dbReference type="PROSITE" id="PS50887"/>
    </source>
</evidence>
<evidence type="ECO:0000313" key="4">
    <source>
        <dbReference type="EMBL" id="TXR52302.1"/>
    </source>
</evidence>
<evidence type="ECO:0000256" key="1">
    <source>
        <dbReference type="SAM" id="MobiDB-lite"/>
    </source>
</evidence>
<gene>
    <name evidence="4" type="ORF">FMM08_20135</name>
</gene>
<feature type="transmembrane region" description="Helical" evidence="2">
    <location>
        <begin position="26"/>
        <end position="46"/>
    </location>
</feature>
<dbReference type="InterPro" id="IPR000160">
    <property type="entry name" value="GGDEF_dom"/>
</dbReference>
<organism evidence="4 5">
    <name type="scientific">Quadrisphaera setariae</name>
    <dbReference type="NCBI Taxonomy" id="2593304"/>
    <lineage>
        <taxon>Bacteria</taxon>
        <taxon>Bacillati</taxon>
        <taxon>Actinomycetota</taxon>
        <taxon>Actinomycetes</taxon>
        <taxon>Kineosporiales</taxon>
        <taxon>Kineosporiaceae</taxon>
        <taxon>Quadrisphaera</taxon>
    </lineage>
</organism>
<dbReference type="InterPro" id="IPR050469">
    <property type="entry name" value="Diguanylate_Cyclase"/>
</dbReference>
<name>A0A5C8Z2I5_9ACTN</name>